<evidence type="ECO:0000313" key="8">
    <source>
        <dbReference type="EMBL" id="VYU39953.1"/>
    </source>
</evidence>
<evidence type="ECO:0000256" key="4">
    <source>
        <dbReference type="ARBA" id="ARBA00022989"/>
    </source>
</evidence>
<organism evidence="8">
    <name type="scientific">Collinsella aerofaciens</name>
    <dbReference type="NCBI Taxonomy" id="74426"/>
    <lineage>
        <taxon>Bacteria</taxon>
        <taxon>Bacillati</taxon>
        <taxon>Actinomycetota</taxon>
        <taxon>Coriobacteriia</taxon>
        <taxon>Coriobacteriales</taxon>
        <taxon>Coriobacteriaceae</taxon>
        <taxon>Collinsella</taxon>
    </lineage>
</organism>
<evidence type="ECO:0000256" key="5">
    <source>
        <dbReference type="ARBA" id="ARBA00023136"/>
    </source>
</evidence>
<feature type="transmembrane region" description="Helical" evidence="6">
    <location>
        <begin position="258"/>
        <end position="282"/>
    </location>
</feature>
<keyword evidence="5 6" id="KW-0472">Membrane</keyword>
<accession>A0A6N3EN55</accession>
<evidence type="ECO:0000256" key="3">
    <source>
        <dbReference type="ARBA" id="ARBA00022692"/>
    </source>
</evidence>
<feature type="transmembrane region" description="Helical" evidence="6">
    <location>
        <begin position="6"/>
        <end position="26"/>
    </location>
</feature>
<dbReference type="Pfam" id="PF00482">
    <property type="entry name" value="T2SSF"/>
    <property type="match status" value="1"/>
</dbReference>
<feature type="domain" description="Type II secretion system protein GspF" evidence="7">
    <location>
        <begin position="150"/>
        <end position="274"/>
    </location>
</feature>
<reference evidence="8" key="1">
    <citation type="submission" date="2019-11" db="EMBL/GenBank/DDBJ databases">
        <authorList>
            <person name="Feng L."/>
        </authorList>
    </citation>
    <scope>NUCLEOTIDE SEQUENCE</scope>
    <source>
        <strain evidence="8">CaerofaciensLFYP39</strain>
    </source>
</reference>
<dbReference type="GO" id="GO:0005886">
    <property type="term" value="C:plasma membrane"/>
    <property type="evidence" value="ECO:0007669"/>
    <property type="project" value="UniProtKB-SubCell"/>
</dbReference>
<comment type="subcellular location">
    <subcellularLocation>
        <location evidence="1">Cell membrane</location>
        <topology evidence="1">Multi-pass membrane protein</topology>
    </subcellularLocation>
</comment>
<dbReference type="EMBL" id="CACRTW010000055">
    <property type="protein sequence ID" value="VYU39953.1"/>
    <property type="molecule type" value="Genomic_DNA"/>
</dbReference>
<gene>
    <name evidence="8" type="ORF">CALFYP39_00036</name>
</gene>
<feature type="transmembrane region" description="Helical" evidence="6">
    <location>
        <begin position="85"/>
        <end position="107"/>
    </location>
</feature>
<protein>
    <submittedName>
        <fullName evidence="8">Bacterial type II secretion system protein F domain protein</fullName>
    </submittedName>
</protein>
<dbReference type="PANTHER" id="PTHR35007:SF2">
    <property type="entry name" value="PILUS ASSEMBLE PROTEIN"/>
    <property type="match status" value="1"/>
</dbReference>
<keyword evidence="2" id="KW-1003">Cell membrane</keyword>
<keyword evidence="4 6" id="KW-1133">Transmembrane helix</keyword>
<name>A0A6N3EN55_9ACTN</name>
<evidence type="ECO:0000256" key="2">
    <source>
        <dbReference type="ARBA" id="ARBA00022475"/>
    </source>
</evidence>
<evidence type="ECO:0000256" key="6">
    <source>
        <dbReference type="SAM" id="Phobius"/>
    </source>
</evidence>
<feature type="transmembrane region" description="Helical" evidence="6">
    <location>
        <begin position="113"/>
        <end position="132"/>
    </location>
</feature>
<keyword evidence="3 6" id="KW-0812">Transmembrane</keyword>
<evidence type="ECO:0000256" key="1">
    <source>
        <dbReference type="ARBA" id="ARBA00004651"/>
    </source>
</evidence>
<dbReference type="AlphaFoldDB" id="A0A6N3EN55"/>
<sequence length="289" mass="31245">MFETITTGFIFLLFGVVAGLGVDIALKRIFELESPVDEGSSSTLPGIAEKVSDVVSQLAPISRSVMDSTRDSLDRAGLTMQPATFWAFRVASAAGFIAAGLIASVFIGGPKGLGVFAAMVLMGLAVPQLWLFNERSKWRDELDRQLPDALDLLAICMSAGSSIDFALHTVGSRMDGAIARGFERVANEASFSSRTEALLRFAERARVPSLTIFAASFAQSERAGGSLVDIIRDQAETVREHRRLKVESEIEKLSSKMLFPIILFILPVFLIVVLAPVVAQIAQTFTSLM</sequence>
<dbReference type="InterPro" id="IPR018076">
    <property type="entry name" value="T2SS_GspF_dom"/>
</dbReference>
<evidence type="ECO:0000259" key="7">
    <source>
        <dbReference type="Pfam" id="PF00482"/>
    </source>
</evidence>
<proteinExistence type="predicted"/>
<dbReference type="RefSeq" id="WP_156600879.1">
    <property type="nucleotide sequence ID" value="NZ_CACRTW010000055.1"/>
</dbReference>
<dbReference type="PANTHER" id="PTHR35007">
    <property type="entry name" value="INTEGRAL MEMBRANE PROTEIN-RELATED"/>
    <property type="match status" value="1"/>
</dbReference>